<dbReference type="GO" id="GO:0016020">
    <property type="term" value="C:membrane"/>
    <property type="evidence" value="ECO:0007669"/>
    <property type="project" value="InterPro"/>
</dbReference>
<protein>
    <submittedName>
        <fullName evidence="4">Activating transcription factor 2</fullName>
    </submittedName>
</protein>
<keyword evidence="2" id="KW-1133">Transmembrane helix</keyword>
<keyword evidence="3" id="KW-0732">Signal</keyword>
<dbReference type="EMBL" id="GEDV01005636">
    <property type="protein sequence ID" value="JAP82921.1"/>
    <property type="molecule type" value="Transcribed_RNA"/>
</dbReference>
<feature type="signal peptide" evidence="3">
    <location>
        <begin position="1"/>
        <end position="21"/>
    </location>
</feature>
<name>A0A131YYB7_RHIAP</name>
<organism evidence="4">
    <name type="scientific">Rhipicephalus appendiculatus</name>
    <name type="common">Brown ear tick</name>
    <dbReference type="NCBI Taxonomy" id="34631"/>
    <lineage>
        <taxon>Eukaryota</taxon>
        <taxon>Metazoa</taxon>
        <taxon>Ecdysozoa</taxon>
        <taxon>Arthropoda</taxon>
        <taxon>Chelicerata</taxon>
        <taxon>Arachnida</taxon>
        <taxon>Acari</taxon>
        <taxon>Parasitiformes</taxon>
        <taxon>Ixodida</taxon>
        <taxon>Ixodoidea</taxon>
        <taxon>Ixodidae</taxon>
        <taxon>Rhipicephalinae</taxon>
        <taxon>Rhipicephalus</taxon>
        <taxon>Rhipicephalus</taxon>
    </lineage>
</organism>
<evidence type="ECO:0000313" key="4">
    <source>
        <dbReference type="EMBL" id="JAP82921.1"/>
    </source>
</evidence>
<proteinExistence type="predicted"/>
<feature type="chain" id="PRO_5007286329" evidence="3">
    <location>
        <begin position="22"/>
        <end position="324"/>
    </location>
</feature>
<feature type="region of interest" description="Disordered" evidence="1">
    <location>
        <begin position="115"/>
        <end position="140"/>
    </location>
</feature>
<dbReference type="PANTHER" id="PTHR23352">
    <property type="entry name" value="NEURAL PROLIFERATION DIFFERENTIATION AND CONTROL PROTEIN-1 NPDC-1 PROTEIN"/>
    <property type="match status" value="1"/>
</dbReference>
<feature type="transmembrane region" description="Helical" evidence="2">
    <location>
        <begin position="171"/>
        <end position="196"/>
    </location>
</feature>
<keyword evidence="2" id="KW-0812">Transmembrane</keyword>
<dbReference type="PANTHER" id="PTHR23352:SF2">
    <property type="entry name" value="NEURAL PROLIFERATION DIFFERENTIATION AND CONTROL PROTEIN 1"/>
    <property type="match status" value="1"/>
</dbReference>
<dbReference type="Pfam" id="PF06809">
    <property type="entry name" value="NPDC1"/>
    <property type="match status" value="1"/>
</dbReference>
<sequence length="324" mass="35700">MKRHTPWIAVLLLCVTAEVRSRSYQGRSWRLRDGLLLERSLRLRPSWTPNGGWNEPEERMAEEPQYRHREMSRSKIRETPELEERNIFGGPSNAEAAGRDVSSLETLVDGSVNGGGVLRDDGRVDEGTQTVDNSSEEGVKSAAPYAGALRAGPDDIHHHVVRKSASVISDISFVVLVAGCSAVAVFGVVAAGYCFYKVQKNARAAADVDYPAYGVTGPNKEGASPTADRKLAQSAQMYHFQHQKQQMIAVEKNHTNRHTSASDVDTEEEENEEGDYTVYECPGMASGGELEVKNPLFQDDHPIVLATPEDMGKTCDDERKKRSP</sequence>
<evidence type="ECO:0000256" key="3">
    <source>
        <dbReference type="SAM" id="SignalP"/>
    </source>
</evidence>
<evidence type="ECO:0000256" key="1">
    <source>
        <dbReference type="SAM" id="MobiDB-lite"/>
    </source>
</evidence>
<keyword evidence="2" id="KW-0472">Membrane</keyword>
<feature type="compositionally biased region" description="Basic and acidic residues" evidence="1">
    <location>
        <begin position="56"/>
        <end position="73"/>
    </location>
</feature>
<reference evidence="4" key="1">
    <citation type="journal article" date="2016" name="Ticks Tick Borne Dis.">
        <title>De novo assembly and annotation of the salivary gland transcriptome of Rhipicephalus appendiculatus male and female ticks during blood feeding.</title>
        <authorList>
            <person name="de Castro M.H."/>
            <person name="de Klerk D."/>
            <person name="Pienaar R."/>
            <person name="Latif A.A."/>
            <person name="Rees D.J."/>
            <person name="Mans B.J."/>
        </authorList>
    </citation>
    <scope>NUCLEOTIDE SEQUENCE</scope>
    <source>
        <tissue evidence="4">Salivary glands</tissue>
    </source>
</reference>
<dbReference type="AlphaFoldDB" id="A0A131YYB7"/>
<feature type="region of interest" description="Disordered" evidence="1">
    <location>
        <begin position="48"/>
        <end position="73"/>
    </location>
</feature>
<accession>A0A131YYB7</accession>
<dbReference type="InterPro" id="IPR009635">
    <property type="entry name" value="NPDC1"/>
</dbReference>
<evidence type="ECO:0000256" key="2">
    <source>
        <dbReference type="SAM" id="Phobius"/>
    </source>
</evidence>